<dbReference type="InterPro" id="IPR036374">
    <property type="entry name" value="OxRdtase_Mopterin-bd_sf"/>
</dbReference>
<dbReference type="InterPro" id="IPR000572">
    <property type="entry name" value="OxRdtase_Mopterin-bd_dom"/>
</dbReference>
<dbReference type="RefSeq" id="WP_307850130.1">
    <property type="nucleotide sequence ID" value="NZ_JAGIOO010000001.1"/>
</dbReference>
<evidence type="ECO:0000313" key="4">
    <source>
        <dbReference type="Proteomes" id="UP001519363"/>
    </source>
</evidence>
<reference evidence="3 4" key="1">
    <citation type="submission" date="2021-03" db="EMBL/GenBank/DDBJ databases">
        <title>Sequencing the genomes of 1000 actinobacteria strains.</title>
        <authorList>
            <person name="Klenk H.-P."/>
        </authorList>
    </citation>
    <scope>NUCLEOTIDE SEQUENCE [LARGE SCALE GENOMIC DNA]</scope>
    <source>
        <strain evidence="3 4">DSM 44580</strain>
    </source>
</reference>
<feature type="domain" description="Oxidoreductase molybdopterin-binding" evidence="2">
    <location>
        <begin position="238"/>
        <end position="386"/>
    </location>
</feature>
<evidence type="ECO:0000313" key="3">
    <source>
        <dbReference type="EMBL" id="MBP2476005.1"/>
    </source>
</evidence>
<keyword evidence="1" id="KW-0472">Membrane</keyword>
<accession>A0ABS5AK26</accession>
<keyword evidence="4" id="KW-1185">Reference proteome</keyword>
<protein>
    <submittedName>
        <fullName evidence="3">DMSO/TMAO reductase YedYZ molybdopterin-dependent catalytic subunit</fullName>
    </submittedName>
</protein>
<feature type="transmembrane region" description="Helical" evidence="1">
    <location>
        <begin position="70"/>
        <end position="90"/>
    </location>
</feature>
<proteinExistence type="predicted"/>
<dbReference type="EMBL" id="JAGIOO010000001">
    <property type="protein sequence ID" value="MBP2476005.1"/>
    <property type="molecule type" value="Genomic_DNA"/>
</dbReference>
<dbReference type="PANTHER" id="PTHR19372:SF7">
    <property type="entry name" value="SULFITE OXIDASE, MITOCHONDRIAL"/>
    <property type="match status" value="1"/>
</dbReference>
<dbReference type="SUPFAM" id="SSF56524">
    <property type="entry name" value="Oxidoreductase molybdopterin-binding domain"/>
    <property type="match status" value="1"/>
</dbReference>
<evidence type="ECO:0000256" key="1">
    <source>
        <dbReference type="SAM" id="Phobius"/>
    </source>
</evidence>
<comment type="caution">
    <text evidence="3">The sequence shown here is derived from an EMBL/GenBank/DDBJ whole genome shotgun (WGS) entry which is preliminary data.</text>
</comment>
<sequence>MDSSHRLRFPVAALLGVLGVVAALGAGHLTAGLVEPAASPFLAVGNAAIDLTPAAVKDFAVRTFGTSDKLVLLIGMAVVLGGLGVLAGALSRRVSTPGQVLAIGLGLLGLVAVYTRPDVGQLGLLAPAASLFAGLWTFRWLHGLALAAAAEDPAYGRASRRAFLRTSAGVAAGAGIAGIAGQLLGSRVDLEASRAGVARALARTGPLPATPPGSDFAADGTPAFRTPNADFYRIDTALSVPRLPAEDWRLRVHGLVERELTLTFDDLLRRPVVHRTITMTCVSNEVGGPYVSTATFTGVDLRELLLEAGVKPGADQLATTSEDGWTCGTPVAVLLEPDRGALLAYGMNGEPLPLEHGFPVRLVTPGLYGYVGATKWLVDAELTTFAEFSPYWIRRGWGERGPVKTQSRVDRPAPFAKVPAGRVVVAGTAWAQHVGVSTVEVRVDGGPWQRAELAAEAGVDTWRMWRTWFELAPGRHTVECRATDRSGQTQTSARADVVPDGATGWHAVEFTVS</sequence>
<dbReference type="Gene3D" id="3.90.420.10">
    <property type="entry name" value="Oxidoreductase, molybdopterin-binding domain"/>
    <property type="match status" value="1"/>
</dbReference>
<dbReference type="InterPro" id="IPR014756">
    <property type="entry name" value="Ig_E-set"/>
</dbReference>
<dbReference type="PANTHER" id="PTHR19372">
    <property type="entry name" value="SULFITE REDUCTASE"/>
    <property type="match status" value="1"/>
</dbReference>
<dbReference type="Gene3D" id="2.60.40.650">
    <property type="match status" value="1"/>
</dbReference>
<keyword evidence="1" id="KW-1133">Transmembrane helix</keyword>
<feature type="transmembrane region" description="Helical" evidence="1">
    <location>
        <begin position="162"/>
        <end position="184"/>
    </location>
</feature>
<keyword evidence="1" id="KW-0812">Transmembrane</keyword>
<feature type="transmembrane region" description="Helical" evidence="1">
    <location>
        <begin position="97"/>
        <end position="115"/>
    </location>
</feature>
<dbReference type="SUPFAM" id="SSF81296">
    <property type="entry name" value="E set domains"/>
    <property type="match status" value="1"/>
</dbReference>
<gene>
    <name evidence="3" type="ORF">JOF53_004877</name>
</gene>
<dbReference type="Proteomes" id="UP001519363">
    <property type="component" value="Unassembled WGS sequence"/>
</dbReference>
<evidence type="ECO:0000259" key="2">
    <source>
        <dbReference type="Pfam" id="PF00174"/>
    </source>
</evidence>
<dbReference type="Pfam" id="PF00174">
    <property type="entry name" value="Oxidored_molyb"/>
    <property type="match status" value="1"/>
</dbReference>
<name>A0ABS5AK26_9PSEU</name>
<feature type="transmembrane region" description="Helical" evidence="1">
    <location>
        <begin position="121"/>
        <end position="141"/>
    </location>
</feature>
<organism evidence="3 4">
    <name type="scientific">Crossiella equi</name>
    <dbReference type="NCBI Taxonomy" id="130796"/>
    <lineage>
        <taxon>Bacteria</taxon>
        <taxon>Bacillati</taxon>
        <taxon>Actinomycetota</taxon>
        <taxon>Actinomycetes</taxon>
        <taxon>Pseudonocardiales</taxon>
        <taxon>Pseudonocardiaceae</taxon>
        <taxon>Crossiella</taxon>
    </lineage>
</organism>